<dbReference type="EMBL" id="SRHY01000004">
    <property type="protein sequence ID" value="TFJ93875.1"/>
    <property type="molecule type" value="Genomic_DNA"/>
</dbReference>
<organism evidence="3 4">
    <name type="scientific">Lentibacillus salicampi</name>
    <dbReference type="NCBI Taxonomy" id="175306"/>
    <lineage>
        <taxon>Bacteria</taxon>
        <taxon>Bacillati</taxon>
        <taxon>Bacillota</taxon>
        <taxon>Bacilli</taxon>
        <taxon>Bacillales</taxon>
        <taxon>Bacillaceae</taxon>
        <taxon>Lentibacillus</taxon>
    </lineage>
</organism>
<name>A0A4Y9AEM0_9BACI</name>
<feature type="domain" description="DUF4350" evidence="2">
    <location>
        <begin position="52"/>
        <end position="219"/>
    </location>
</feature>
<proteinExistence type="predicted"/>
<evidence type="ECO:0000313" key="4">
    <source>
        <dbReference type="Proteomes" id="UP000298484"/>
    </source>
</evidence>
<sequence length="385" mass="43907">MFPGKVKGGSSLQTSKTGRRTLLWLVVVLLLFIGISYMFVPDTPEEYPGFVSESPSPTGVKAFYTYMDDQFGAVNRWDRSPEQLTEKGGNQLLMMIGPSFTPNSKEMDEYISFLESGNTILLMKENPDGMFGVETVPVQGDETGSITDQDGDGYQADLRSAFRIDPATHDNVLVYDNAGAIAVESTFGKGRLITSTAPEWMTNESILEQDHLELVLSLTQTTEWDTVYFDEYMHGSGNAPAITTLYPDWLLVLAFQAILLTTLWLMFKGKRFGSVIKPREETVRFSDERIQALAAWYQRGNRYRDALRLQADYLKRLLQERWGIPYYKDWPDIHEQLERKTAAGPEMETFIDELANVLHQDHVSKKTYLSWSKRIDRLRKEVEEG</sequence>
<feature type="transmembrane region" description="Helical" evidence="1">
    <location>
        <begin position="249"/>
        <end position="267"/>
    </location>
</feature>
<dbReference type="Proteomes" id="UP000298484">
    <property type="component" value="Unassembled WGS sequence"/>
</dbReference>
<reference evidence="3 4" key="1">
    <citation type="submission" date="2019-03" db="EMBL/GenBank/DDBJ databases">
        <title>Genome sequence of Lentibacillus salicampi ATCC BAA-719.</title>
        <authorList>
            <person name="Maclea K.S."/>
            <person name="Simoes Junior M."/>
        </authorList>
    </citation>
    <scope>NUCLEOTIDE SEQUENCE [LARGE SCALE GENOMIC DNA]</scope>
    <source>
        <strain evidence="3 4">ATCC BAA-719</strain>
    </source>
</reference>
<comment type="caution">
    <text evidence="3">The sequence shown here is derived from an EMBL/GenBank/DDBJ whole genome shotgun (WGS) entry which is preliminary data.</text>
</comment>
<dbReference type="AlphaFoldDB" id="A0A4Y9AEM0"/>
<gene>
    <name evidence="3" type="ORF">E4U82_05080</name>
</gene>
<evidence type="ECO:0000313" key="3">
    <source>
        <dbReference type="EMBL" id="TFJ93875.1"/>
    </source>
</evidence>
<dbReference type="InterPro" id="IPR025646">
    <property type="entry name" value="DUF4350"/>
</dbReference>
<keyword evidence="1" id="KW-0812">Transmembrane</keyword>
<evidence type="ECO:0000256" key="1">
    <source>
        <dbReference type="SAM" id="Phobius"/>
    </source>
</evidence>
<keyword evidence="1" id="KW-1133">Transmembrane helix</keyword>
<dbReference type="OrthoDB" id="2935725at2"/>
<dbReference type="Pfam" id="PF14258">
    <property type="entry name" value="DUF4350"/>
    <property type="match status" value="1"/>
</dbReference>
<evidence type="ECO:0000259" key="2">
    <source>
        <dbReference type="Pfam" id="PF14258"/>
    </source>
</evidence>
<keyword evidence="1" id="KW-0472">Membrane</keyword>
<feature type="transmembrane region" description="Helical" evidence="1">
    <location>
        <begin position="21"/>
        <end position="40"/>
    </location>
</feature>
<keyword evidence="4" id="KW-1185">Reference proteome</keyword>
<accession>A0A4Y9AEM0</accession>
<protein>
    <submittedName>
        <fullName evidence="3">DUF4350 domain-containing protein</fullName>
    </submittedName>
</protein>